<organism evidence="1 2">
    <name type="scientific">Desulfosudis oleivorans (strain DSM 6200 / JCM 39069 / Hxd3)</name>
    <name type="common">Desulfococcus oleovorans</name>
    <dbReference type="NCBI Taxonomy" id="96561"/>
    <lineage>
        <taxon>Bacteria</taxon>
        <taxon>Pseudomonadati</taxon>
        <taxon>Thermodesulfobacteriota</taxon>
        <taxon>Desulfobacteria</taxon>
        <taxon>Desulfobacterales</taxon>
        <taxon>Desulfosudaceae</taxon>
        <taxon>Desulfosudis</taxon>
    </lineage>
</organism>
<dbReference type="STRING" id="96561.Dole_0764"/>
<reference evidence="1 2" key="1">
    <citation type="submission" date="2007-10" db="EMBL/GenBank/DDBJ databases">
        <title>Complete sequence of Desulfococcus oleovorans Hxd3.</title>
        <authorList>
            <consortium name="US DOE Joint Genome Institute"/>
            <person name="Copeland A."/>
            <person name="Lucas S."/>
            <person name="Lapidus A."/>
            <person name="Barry K."/>
            <person name="Glavina del Rio T."/>
            <person name="Dalin E."/>
            <person name="Tice H."/>
            <person name="Pitluck S."/>
            <person name="Kiss H."/>
            <person name="Brettin T."/>
            <person name="Bruce D."/>
            <person name="Detter J.C."/>
            <person name="Han C."/>
            <person name="Schmutz J."/>
            <person name="Larimer F."/>
            <person name="Land M."/>
            <person name="Hauser L."/>
            <person name="Kyrpides N."/>
            <person name="Kim E."/>
            <person name="Wawrik B."/>
            <person name="Richardson P."/>
        </authorList>
    </citation>
    <scope>NUCLEOTIDE SEQUENCE [LARGE SCALE GENOMIC DNA]</scope>
    <source>
        <strain evidence="2">DSM 6200 / JCM 39069 / Hxd3</strain>
    </source>
</reference>
<proteinExistence type="predicted"/>
<evidence type="ECO:0000313" key="2">
    <source>
        <dbReference type="Proteomes" id="UP000008561"/>
    </source>
</evidence>
<dbReference type="AlphaFoldDB" id="A8ZVB3"/>
<dbReference type="EMBL" id="CP000859">
    <property type="protein sequence ID" value="ABW66574.1"/>
    <property type="molecule type" value="Genomic_DNA"/>
</dbReference>
<accession>A8ZVB3</accession>
<dbReference type="KEGG" id="dol:Dole_0764"/>
<protein>
    <submittedName>
        <fullName evidence="1">Uncharacterized protein</fullName>
    </submittedName>
</protein>
<keyword evidence="2" id="KW-1185">Reference proteome</keyword>
<gene>
    <name evidence="1" type="ordered locus">Dole_0764</name>
</gene>
<name>A8ZVB3_DESOH</name>
<sequence>MRGLSMGDEKPRLSKGLFRFLRTGECGTRSHILLLLALCAILGAGVFDPCALYATEDITDNAEIQSAYQGAQVKEAPSAAPGVVNAVITDRGAVINGNRNRDALEIRPFQEAWTGFVAVKNTGTTFIDHFRISFTCPMEDSDAISLDLISPSMPSWIWRPLVGDMLSLCTRDMDFTILNNRVEVRDATTSARIAVAGLYPSSPLGPEGLAPGQTLLIEYTEPYSDCLNGFVQSIATRKKMDFQTEIADRENNIMHMRIKKYKVAFLTFDQVVVAITFKGAGAYASCSLDLSIDNKLYDAVPWVAYEWK</sequence>
<dbReference type="Proteomes" id="UP000008561">
    <property type="component" value="Chromosome"/>
</dbReference>
<dbReference type="HOGENOM" id="CLU_902328_0_0_7"/>
<evidence type="ECO:0000313" key="1">
    <source>
        <dbReference type="EMBL" id="ABW66574.1"/>
    </source>
</evidence>